<sequence>MAIPKQERLVSLVMCLLAARRYVTKEELRTSIESYRLCTSDEAFDRMFERDKDDVRELGFTIETGANDPLVESADGYRIRAEHNTLPPVDLDPEEAAALALAAGAWQQSSLSGAATGALYKLKAAGVEIDTAPLTSVEPRVTARESAFGPLLEALRTKRPVQFSYRSSGAAEARQRVVEPWGMSCWRGRWYLVGWARDREEQRVFRLERVLDKPKPRILREQLRAPVPANVDIREQVARFAGEGGEGTARLRVRAGAGFPLRARATAVKPVDEAWDELELAYGHGLHSWLAEFGADVVVLDPPELRAAVVGQLRAAAGLPAEDNAHASEVGA</sequence>
<dbReference type="InterPro" id="IPR051534">
    <property type="entry name" value="CBASS_pafABC_assoc_protein"/>
</dbReference>
<evidence type="ECO:0000313" key="3">
    <source>
        <dbReference type="EMBL" id="GAA4977292.1"/>
    </source>
</evidence>
<dbReference type="Proteomes" id="UP001500466">
    <property type="component" value="Unassembled WGS sequence"/>
</dbReference>
<dbReference type="InterPro" id="IPR057727">
    <property type="entry name" value="WCX_dom"/>
</dbReference>
<dbReference type="InterPro" id="IPR026881">
    <property type="entry name" value="WYL_dom"/>
</dbReference>
<protein>
    <submittedName>
        <fullName evidence="3">WYL domain-containing protein</fullName>
    </submittedName>
</protein>
<gene>
    <name evidence="3" type="ORF">GCM10023205_51010</name>
</gene>
<reference evidence="4" key="1">
    <citation type="journal article" date="2019" name="Int. J. Syst. Evol. Microbiol.">
        <title>The Global Catalogue of Microorganisms (GCM) 10K type strain sequencing project: providing services to taxonomists for standard genome sequencing and annotation.</title>
        <authorList>
            <consortium name="The Broad Institute Genomics Platform"/>
            <consortium name="The Broad Institute Genome Sequencing Center for Infectious Disease"/>
            <person name="Wu L."/>
            <person name="Ma J."/>
        </authorList>
    </citation>
    <scope>NUCLEOTIDE SEQUENCE [LARGE SCALE GENOMIC DNA]</scope>
    <source>
        <strain evidence="4">JCM 17986</strain>
    </source>
</reference>
<proteinExistence type="predicted"/>
<comment type="caution">
    <text evidence="3">The sequence shown here is derived from an EMBL/GenBank/DDBJ whole genome shotgun (WGS) entry which is preliminary data.</text>
</comment>
<dbReference type="PANTHER" id="PTHR34580">
    <property type="match status" value="1"/>
</dbReference>
<dbReference type="Pfam" id="PF25583">
    <property type="entry name" value="WCX"/>
    <property type="match status" value="1"/>
</dbReference>
<organism evidence="3 4">
    <name type="scientific">Yinghuangia aomiensis</name>
    <dbReference type="NCBI Taxonomy" id="676205"/>
    <lineage>
        <taxon>Bacteria</taxon>
        <taxon>Bacillati</taxon>
        <taxon>Actinomycetota</taxon>
        <taxon>Actinomycetes</taxon>
        <taxon>Kitasatosporales</taxon>
        <taxon>Streptomycetaceae</taxon>
        <taxon>Yinghuangia</taxon>
    </lineage>
</organism>
<evidence type="ECO:0000259" key="1">
    <source>
        <dbReference type="Pfam" id="PF13280"/>
    </source>
</evidence>
<keyword evidence="4" id="KW-1185">Reference proteome</keyword>
<feature type="domain" description="WYL" evidence="1">
    <location>
        <begin position="148"/>
        <end position="211"/>
    </location>
</feature>
<name>A0ABP9HSR0_9ACTN</name>
<feature type="domain" description="WCX" evidence="2">
    <location>
        <begin position="248"/>
        <end position="317"/>
    </location>
</feature>
<evidence type="ECO:0000313" key="4">
    <source>
        <dbReference type="Proteomes" id="UP001500466"/>
    </source>
</evidence>
<dbReference type="PROSITE" id="PS52050">
    <property type="entry name" value="WYL"/>
    <property type="match status" value="1"/>
</dbReference>
<accession>A0ABP9HSR0</accession>
<dbReference type="EMBL" id="BAABHS010000018">
    <property type="protein sequence ID" value="GAA4977292.1"/>
    <property type="molecule type" value="Genomic_DNA"/>
</dbReference>
<dbReference type="RefSeq" id="WP_345677995.1">
    <property type="nucleotide sequence ID" value="NZ_BAABHS010000018.1"/>
</dbReference>
<dbReference type="Pfam" id="PF13280">
    <property type="entry name" value="WYL"/>
    <property type="match status" value="1"/>
</dbReference>
<dbReference type="PANTHER" id="PTHR34580:SF3">
    <property type="entry name" value="PROTEIN PAFB"/>
    <property type="match status" value="1"/>
</dbReference>
<evidence type="ECO:0000259" key="2">
    <source>
        <dbReference type="Pfam" id="PF25583"/>
    </source>
</evidence>